<dbReference type="Pfam" id="PF06541">
    <property type="entry name" value="ABC_trans_CmpB"/>
    <property type="match status" value="2"/>
</dbReference>
<evidence type="ECO:0000256" key="1">
    <source>
        <dbReference type="SAM" id="Phobius"/>
    </source>
</evidence>
<feature type="transmembrane region" description="Helical" evidence="1">
    <location>
        <begin position="64"/>
        <end position="87"/>
    </location>
</feature>
<keyword evidence="1" id="KW-0472">Membrane</keyword>
<organism evidence="2 3">
    <name type="scientific">Candidatus Gallitreponema excrementavium</name>
    <dbReference type="NCBI Taxonomy" id="2840840"/>
    <lineage>
        <taxon>Bacteria</taxon>
        <taxon>Pseudomonadati</taxon>
        <taxon>Spirochaetota</taxon>
        <taxon>Spirochaetia</taxon>
        <taxon>Spirochaetales</taxon>
        <taxon>Candidatus Gallitreponema</taxon>
    </lineage>
</organism>
<feature type="transmembrane region" description="Helical" evidence="1">
    <location>
        <begin position="292"/>
        <end position="317"/>
    </location>
</feature>
<feature type="transmembrane region" description="Helical" evidence="1">
    <location>
        <begin position="108"/>
        <end position="131"/>
    </location>
</feature>
<comment type="caution">
    <text evidence="2">The sequence shown here is derived from an EMBL/GenBank/DDBJ whole genome shotgun (WGS) entry which is preliminary data.</text>
</comment>
<dbReference type="AlphaFoldDB" id="A0A9D9N1S2"/>
<feature type="transmembrane region" description="Helical" evidence="1">
    <location>
        <begin position="392"/>
        <end position="412"/>
    </location>
</feature>
<feature type="transmembrane region" description="Helical" evidence="1">
    <location>
        <begin position="37"/>
        <end position="58"/>
    </location>
</feature>
<feature type="transmembrane region" description="Helical" evidence="1">
    <location>
        <begin position="354"/>
        <end position="372"/>
    </location>
</feature>
<accession>A0A9D9N1S2</accession>
<name>A0A9D9N1S2_9SPIR</name>
<reference evidence="2" key="2">
    <citation type="journal article" date="2021" name="PeerJ">
        <title>Extensive microbial diversity within the chicken gut microbiome revealed by metagenomics and culture.</title>
        <authorList>
            <person name="Gilroy R."/>
            <person name="Ravi A."/>
            <person name="Getino M."/>
            <person name="Pursley I."/>
            <person name="Horton D.L."/>
            <person name="Alikhan N.F."/>
            <person name="Baker D."/>
            <person name="Gharbi K."/>
            <person name="Hall N."/>
            <person name="Watson M."/>
            <person name="Adriaenssens E.M."/>
            <person name="Foster-Nyarko E."/>
            <person name="Jarju S."/>
            <person name="Secka A."/>
            <person name="Antonio M."/>
            <person name="Oren A."/>
            <person name="Chaudhuri R.R."/>
            <person name="La Ragione R."/>
            <person name="Hildebrand F."/>
            <person name="Pallen M.J."/>
        </authorList>
    </citation>
    <scope>NUCLEOTIDE SEQUENCE</scope>
    <source>
        <strain evidence="2">10532</strain>
    </source>
</reference>
<feature type="transmembrane region" description="Helical" evidence="1">
    <location>
        <begin position="143"/>
        <end position="166"/>
    </location>
</feature>
<proteinExistence type="predicted"/>
<dbReference type="EMBL" id="JADIMM010000037">
    <property type="protein sequence ID" value="MBO8457202.1"/>
    <property type="molecule type" value="Genomic_DNA"/>
</dbReference>
<dbReference type="Proteomes" id="UP000823638">
    <property type="component" value="Unassembled WGS sequence"/>
</dbReference>
<feature type="transmembrane region" description="Helical" evidence="1">
    <location>
        <begin position="433"/>
        <end position="454"/>
    </location>
</feature>
<evidence type="ECO:0000313" key="3">
    <source>
        <dbReference type="Proteomes" id="UP000823638"/>
    </source>
</evidence>
<feature type="transmembrane region" description="Helical" evidence="1">
    <location>
        <begin position="6"/>
        <end position="25"/>
    </location>
</feature>
<feature type="transmembrane region" description="Helical" evidence="1">
    <location>
        <begin position="323"/>
        <end position="345"/>
    </location>
</feature>
<reference evidence="2" key="1">
    <citation type="submission" date="2020-10" db="EMBL/GenBank/DDBJ databases">
        <authorList>
            <person name="Gilroy R."/>
        </authorList>
    </citation>
    <scope>NUCLEOTIDE SEQUENCE</scope>
    <source>
        <strain evidence="2">10532</strain>
    </source>
</reference>
<keyword evidence="1" id="KW-1133">Transmembrane helix</keyword>
<evidence type="ECO:0000313" key="2">
    <source>
        <dbReference type="EMBL" id="MBO8457202.1"/>
    </source>
</evidence>
<sequence>MEIKSIILSFFIYSFIGWISEVIYCSILQRKLVNRGFLKGPICPIYGFAAVLLVYPLQEIRNNYLLVFVLSMVLASTVEYISSYILEKLFSMRWWDYTNYRLNINGRICLRNSLMFGIMGLGGVSFVQPFLSGVIGRIPEKVLDYVVFSLLVVFVADIIYSVSLLVHLREKISRLYEIIEELKRTGVKASIYESRKILREKIIKSTHPYSDKLIEKLNSIGEWKREHVRVLTAFPGIKKKIQDKILYLQTVGMNAQKSAEEKFSKSITKPVTQDKIEKTENVFAKGLCFYKLFWVFVVSSIIGVFIESAWCLFRHGYIENRSALIYIPFNMVYGIGAVLMTWVLYRWRDKKDSFIIVMCMIIGGVLEFSLSLFQEKVFNSVSWDYSSFQVNFGGRTNLLYSFFWGFLGLCWIKFLYPSLSEQIEKVRPLTGKILTAVVSVILVISMGISSFALLRQENRLKGVPPKNELEVLADKYYNDDYLKKVYPNMILKVQEGQDSNLQTEESRE</sequence>
<gene>
    <name evidence="2" type="ORF">IAA81_03110</name>
</gene>
<dbReference type="InterPro" id="IPR010540">
    <property type="entry name" value="CmpB_TMEM229"/>
</dbReference>
<protein>
    <submittedName>
        <fullName evidence="2">ABC transporter permease</fullName>
    </submittedName>
</protein>
<keyword evidence="1" id="KW-0812">Transmembrane</keyword>